<comment type="pathway">
    <text evidence="2">Glycan metabolism; osmoregulated periplasmic glucan (OPG) biosynthesis.</text>
</comment>
<dbReference type="InterPro" id="IPR001173">
    <property type="entry name" value="Glyco_trans_2-like"/>
</dbReference>
<feature type="domain" description="Glycosyltransferase 2-like" evidence="13">
    <location>
        <begin position="237"/>
        <end position="436"/>
    </location>
</feature>
<reference evidence="15" key="1">
    <citation type="submission" date="2018-07" db="EMBL/GenBank/DDBJ databases">
        <title>Genome sequencing of Paracoccus sp. SC2-6.</title>
        <authorList>
            <person name="Heo J."/>
            <person name="Kim S.-J."/>
            <person name="Kwon S.-W."/>
        </authorList>
    </citation>
    <scope>NUCLEOTIDE SEQUENCE [LARGE SCALE GENOMIC DNA]</scope>
    <source>
        <strain evidence="15">SC2-6</strain>
    </source>
</reference>
<dbReference type="CDD" id="cd04191">
    <property type="entry name" value="Glucan_BSP_MdoH"/>
    <property type="match status" value="1"/>
</dbReference>
<keyword evidence="9 12" id="KW-0812">Transmembrane</keyword>
<evidence type="ECO:0000256" key="12">
    <source>
        <dbReference type="SAM" id="Phobius"/>
    </source>
</evidence>
<feature type="transmembrane region" description="Helical" evidence="12">
    <location>
        <begin position="408"/>
        <end position="437"/>
    </location>
</feature>
<keyword evidence="5" id="KW-1003">Cell membrane</keyword>
<feature type="transmembrane region" description="Helical" evidence="12">
    <location>
        <begin position="65"/>
        <end position="87"/>
    </location>
</feature>
<dbReference type="SUPFAM" id="SSF53448">
    <property type="entry name" value="Nucleotide-diphospho-sugar transferases"/>
    <property type="match status" value="1"/>
</dbReference>
<dbReference type="InterPro" id="IPR050321">
    <property type="entry name" value="Glycosyltr_2/OpgH_subfam"/>
</dbReference>
<keyword evidence="10 12" id="KW-1133">Transmembrane helix</keyword>
<feature type="transmembrane region" description="Helical" evidence="12">
    <location>
        <begin position="99"/>
        <end position="125"/>
    </location>
</feature>
<evidence type="ECO:0000256" key="1">
    <source>
        <dbReference type="ARBA" id="ARBA00004429"/>
    </source>
</evidence>
<name>A0A344PPI1_9RHOB</name>
<dbReference type="Gene3D" id="3.90.550.10">
    <property type="entry name" value="Spore Coat Polysaccharide Biosynthesis Protein SpsA, Chain A"/>
    <property type="match status" value="1"/>
</dbReference>
<dbReference type="EMBL" id="CP030918">
    <property type="protein sequence ID" value="AXC51286.1"/>
    <property type="molecule type" value="Genomic_DNA"/>
</dbReference>
<evidence type="ECO:0000313" key="14">
    <source>
        <dbReference type="EMBL" id="AXC51286.1"/>
    </source>
</evidence>
<evidence type="ECO:0000256" key="9">
    <source>
        <dbReference type="ARBA" id="ARBA00022692"/>
    </source>
</evidence>
<protein>
    <recommendedName>
        <fullName evidence="4">Glucans biosynthesis glucosyltransferase H</fullName>
    </recommendedName>
</protein>
<gene>
    <name evidence="14" type="ORF">DRW48_13065</name>
</gene>
<evidence type="ECO:0000256" key="8">
    <source>
        <dbReference type="ARBA" id="ARBA00022679"/>
    </source>
</evidence>
<organism evidence="14 15">
    <name type="scientific">Paracoccus suum</name>
    <dbReference type="NCBI Taxonomy" id="2259340"/>
    <lineage>
        <taxon>Bacteria</taxon>
        <taxon>Pseudomonadati</taxon>
        <taxon>Pseudomonadota</taxon>
        <taxon>Alphaproteobacteria</taxon>
        <taxon>Rhodobacterales</taxon>
        <taxon>Paracoccaceae</taxon>
        <taxon>Paracoccus</taxon>
    </lineage>
</organism>
<dbReference type="NCBIfam" id="NF003962">
    <property type="entry name" value="PRK05454.2-5"/>
    <property type="match status" value="1"/>
</dbReference>
<dbReference type="Pfam" id="PF13632">
    <property type="entry name" value="Glyco_trans_2_3"/>
    <property type="match status" value="1"/>
</dbReference>
<evidence type="ECO:0000256" key="10">
    <source>
        <dbReference type="ARBA" id="ARBA00022989"/>
    </source>
</evidence>
<accession>A0A344PPI1</accession>
<dbReference type="GO" id="GO:0016758">
    <property type="term" value="F:hexosyltransferase activity"/>
    <property type="evidence" value="ECO:0007669"/>
    <property type="project" value="TreeGrafter"/>
</dbReference>
<proteinExistence type="inferred from homology"/>
<evidence type="ECO:0000256" key="3">
    <source>
        <dbReference type="ARBA" id="ARBA00009337"/>
    </source>
</evidence>
<evidence type="ECO:0000259" key="13">
    <source>
        <dbReference type="Pfam" id="PF13632"/>
    </source>
</evidence>
<dbReference type="GO" id="GO:0005886">
    <property type="term" value="C:plasma membrane"/>
    <property type="evidence" value="ECO:0007669"/>
    <property type="project" value="UniProtKB-SubCell"/>
</dbReference>
<keyword evidence="15" id="KW-1185">Reference proteome</keyword>
<dbReference type="OrthoDB" id="9775281at2"/>
<dbReference type="PANTHER" id="PTHR43867">
    <property type="entry name" value="CELLULOSE SYNTHASE CATALYTIC SUBUNIT A [UDP-FORMING]"/>
    <property type="match status" value="1"/>
</dbReference>
<dbReference type="AlphaFoldDB" id="A0A344PPI1"/>
<dbReference type="Proteomes" id="UP000252023">
    <property type="component" value="Chromosome"/>
</dbReference>
<evidence type="ECO:0000256" key="4">
    <source>
        <dbReference type="ARBA" id="ARBA00020585"/>
    </source>
</evidence>
<evidence type="ECO:0000256" key="7">
    <source>
        <dbReference type="ARBA" id="ARBA00022676"/>
    </source>
</evidence>
<evidence type="ECO:0000256" key="5">
    <source>
        <dbReference type="ARBA" id="ARBA00022475"/>
    </source>
</evidence>
<keyword evidence="7" id="KW-0328">Glycosyltransferase</keyword>
<evidence type="ECO:0000313" key="15">
    <source>
        <dbReference type="Proteomes" id="UP000252023"/>
    </source>
</evidence>
<evidence type="ECO:0000256" key="11">
    <source>
        <dbReference type="ARBA" id="ARBA00023136"/>
    </source>
</evidence>
<feature type="transmembrane region" description="Helical" evidence="12">
    <location>
        <begin position="463"/>
        <end position="484"/>
    </location>
</feature>
<dbReference type="KEGG" id="pars:DRW48_13065"/>
<dbReference type="PANTHER" id="PTHR43867:SF5">
    <property type="entry name" value="GLUCANS BIOSYNTHESIS GLUCOSYLTRANSFERASE H"/>
    <property type="match status" value="1"/>
</dbReference>
<comment type="subcellular location">
    <subcellularLocation>
        <location evidence="1">Cell inner membrane</location>
        <topology evidence="1">Multi-pass membrane protein</topology>
    </subcellularLocation>
</comment>
<keyword evidence="8 14" id="KW-0808">Transferase</keyword>
<keyword evidence="11 12" id="KW-0472">Membrane</keyword>
<feature type="transmembrane region" description="Helical" evidence="12">
    <location>
        <begin position="496"/>
        <end position="515"/>
    </location>
</feature>
<dbReference type="NCBIfam" id="NF003958">
    <property type="entry name" value="PRK05454.2-1"/>
    <property type="match status" value="1"/>
</dbReference>
<sequence>MGQGLTGARQVARAAEAGAPGDLAPLALTALPPTPPEAPLEMPAQEFFGEVPEGPARRPASTATIGARVVTFGLTAIIAGVGFWQMLHAFGGGPTLAQGVLLVLFTLTFAWIGMSFASMLAGVIFPPQPRETSAENNARVAVLMPLYHEDAARSAGLLAALAADLEANGLGSRAEIFVLSDSRKPDAIAAEMQAIAQLRALSPVPVWYRRRTRPEGRKAGNVAEFVRRWGGRYEQMVVLDADSIMSGATIAALSDRMAAEPNVGLIQTMPVLVGGQSVFARVVQFAGRVYGPAIARGISAWSGDDGNFWGHNAIIRVHAFAECCGLPLLPGRPPWGGAVLSHDFVEAALMRRAGWAVRLDHDLRGSFEGTPPTLLDMAVRERRWAQGNLQHLKVIGARGFSAISRVHFTIGILGFLMSPIWLGMILVGLGTSLYALLARPDYFPSTYQLFPAWPVFDPVPLRWLFVAAMSFLLLPKFAAVARAWRRPLAENAGGRGRVLMSALFEIVLSTLIAPVQMLTQTRQIGEILRGRDSGWEAQVRAGQLPPWGVVLRHHWLHVAIGVATVIILARLAPGQLVWLSPILAGLILAPLTSRWSGSPVLGRWTRRQNLLVTPEEREIPPIITAAVALGHKLAASIGQGDLMARMATEPDVAERHRALLPVALPERPLAERLDALTARAKIDAAGSQAEALALLTPAERVAVLCDPETFSAWTGPAR</sequence>
<evidence type="ECO:0000256" key="6">
    <source>
        <dbReference type="ARBA" id="ARBA00022519"/>
    </source>
</evidence>
<comment type="similarity">
    <text evidence="3">Belongs to the glycosyltransferase 2 family. OpgH subfamily.</text>
</comment>
<evidence type="ECO:0000256" key="2">
    <source>
        <dbReference type="ARBA" id="ARBA00005001"/>
    </source>
</evidence>
<keyword evidence="6" id="KW-0997">Cell inner membrane</keyword>
<dbReference type="InterPro" id="IPR029044">
    <property type="entry name" value="Nucleotide-diphossugar_trans"/>
</dbReference>